<feature type="compositionally biased region" description="Polar residues" evidence="1">
    <location>
        <begin position="1"/>
        <end position="10"/>
    </location>
</feature>
<feature type="region of interest" description="Disordered" evidence="1">
    <location>
        <begin position="1"/>
        <end position="23"/>
    </location>
</feature>
<dbReference type="EMBL" id="JAINUF010000009">
    <property type="protein sequence ID" value="KAJ8350031.1"/>
    <property type="molecule type" value="Genomic_DNA"/>
</dbReference>
<comment type="caution">
    <text evidence="2">The sequence shown here is derived from an EMBL/GenBank/DDBJ whole genome shotgun (WGS) entry which is preliminary data.</text>
</comment>
<dbReference type="Proteomes" id="UP001152622">
    <property type="component" value="Chromosome 9"/>
</dbReference>
<gene>
    <name evidence="2" type="ORF">SKAU_G00251610</name>
</gene>
<keyword evidence="3" id="KW-1185">Reference proteome</keyword>
<organism evidence="2 3">
    <name type="scientific">Synaphobranchus kaupii</name>
    <name type="common">Kaup's arrowtooth eel</name>
    <dbReference type="NCBI Taxonomy" id="118154"/>
    <lineage>
        <taxon>Eukaryota</taxon>
        <taxon>Metazoa</taxon>
        <taxon>Chordata</taxon>
        <taxon>Craniata</taxon>
        <taxon>Vertebrata</taxon>
        <taxon>Euteleostomi</taxon>
        <taxon>Actinopterygii</taxon>
        <taxon>Neopterygii</taxon>
        <taxon>Teleostei</taxon>
        <taxon>Anguilliformes</taxon>
        <taxon>Synaphobranchidae</taxon>
        <taxon>Synaphobranchus</taxon>
    </lineage>
</organism>
<proteinExistence type="predicted"/>
<evidence type="ECO:0000313" key="3">
    <source>
        <dbReference type="Proteomes" id="UP001152622"/>
    </source>
</evidence>
<name>A0A9Q1IR05_SYNKA</name>
<protein>
    <submittedName>
        <fullName evidence="2">Uncharacterized protein</fullName>
    </submittedName>
</protein>
<reference evidence="2" key="1">
    <citation type="journal article" date="2023" name="Science">
        <title>Genome structures resolve the early diversification of teleost fishes.</title>
        <authorList>
            <person name="Parey E."/>
            <person name="Louis A."/>
            <person name="Montfort J."/>
            <person name="Bouchez O."/>
            <person name="Roques C."/>
            <person name="Iampietro C."/>
            <person name="Lluch J."/>
            <person name="Castinel A."/>
            <person name="Donnadieu C."/>
            <person name="Desvignes T."/>
            <person name="Floi Bucao C."/>
            <person name="Jouanno E."/>
            <person name="Wen M."/>
            <person name="Mejri S."/>
            <person name="Dirks R."/>
            <person name="Jansen H."/>
            <person name="Henkel C."/>
            <person name="Chen W.J."/>
            <person name="Zahm M."/>
            <person name="Cabau C."/>
            <person name="Klopp C."/>
            <person name="Thompson A.W."/>
            <person name="Robinson-Rechavi M."/>
            <person name="Braasch I."/>
            <person name="Lecointre G."/>
            <person name="Bobe J."/>
            <person name="Postlethwait J.H."/>
            <person name="Berthelot C."/>
            <person name="Roest Crollius H."/>
            <person name="Guiguen Y."/>
        </authorList>
    </citation>
    <scope>NUCLEOTIDE SEQUENCE</scope>
    <source>
        <strain evidence="2">WJC10195</strain>
    </source>
</reference>
<evidence type="ECO:0000256" key="1">
    <source>
        <dbReference type="SAM" id="MobiDB-lite"/>
    </source>
</evidence>
<dbReference type="AlphaFoldDB" id="A0A9Q1IR05"/>
<accession>A0A9Q1IR05</accession>
<sequence length="213" mass="24132">MSQSCTGKSNTVKRRKSDTDCSKPELDLKTRSVFQAGTGLELAVYFTPGQDWNWTGRSTQETDLLERQTCSKPELDFTGGELHTGTGLELDRVVHSRTGYWNDTIVPSRNWTLQVVNFTPGLDWNWTGRSTQQTGYWNGNLFQAGTGLLRTVNFTPGLDWNWTGWSTQELVTGTALLFQAETGLLRVENFTPGLDWNWTGRSTRELDSKQRVR</sequence>
<evidence type="ECO:0000313" key="2">
    <source>
        <dbReference type="EMBL" id="KAJ8350031.1"/>
    </source>
</evidence>